<protein>
    <submittedName>
        <fullName evidence="2">Uncharacterized protein</fullName>
    </submittedName>
</protein>
<dbReference type="Gramene" id="MELO3C022855.2.1">
    <property type="protein sequence ID" value="MELO3C022855.2.1"/>
    <property type="gene ID" value="MELO3C022855.2"/>
</dbReference>
<feature type="region of interest" description="Disordered" evidence="1">
    <location>
        <begin position="1"/>
        <end position="27"/>
    </location>
</feature>
<dbReference type="AlphaFoldDB" id="A0A9I9DRF0"/>
<evidence type="ECO:0000256" key="1">
    <source>
        <dbReference type="SAM" id="MobiDB-lite"/>
    </source>
</evidence>
<reference evidence="2" key="1">
    <citation type="submission" date="2023-03" db="UniProtKB">
        <authorList>
            <consortium name="EnsemblPlants"/>
        </authorList>
    </citation>
    <scope>IDENTIFICATION</scope>
</reference>
<dbReference type="EnsemblPlants" id="MELO3C022855.2.1">
    <property type="protein sequence ID" value="MELO3C022855.2.1"/>
    <property type="gene ID" value="MELO3C022855.2"/>
</dbReference>
<evidence type="ECO:0000313" key="2">
    <source>
        <dbReference type="EnsemblPlants" id="MELO3C022855.2.1"/>
    </source>
</evidence>
<organism evidence="2">
    <name type="scientific">Cucumis melo</name>
    <name type="common">Muskmelon</name>
    <dbReference type="NCBI Taxonomy" id="3656"/>
    <lineage>
        <taxon>Eukaryota</taxon>
        <taxon>Viridiplantae</taxon>
        <taxon>Streptophyta</taxon>
        <taxon>Embryophyta</taxon>
        <taxon>Tracheophyta</taxon>
        <taxon>Spermatophyta</taxon>
        <taxon>Magnoliopsida</taxon>
        <taxon>eudicotyledons</taxon>
        <taxon>Gunneridae</taxon>
        <taxon>Pentapetalae</taxon>
        <taxon>rosids</taxon>
        <taxon>fabids</taxon>
        <taxon>Cucurbitales</taxon>
        <taxon>Cucurbitaceae</taxon>
        <taxon>Benincaseae</taxon>
        <taxon>Cucumis</taxon>
    </lineage>
</organism>
<proteinExistence type="predicted"/>
<accession>A0A9I9DRF0</accession>
<name>A0A9I9DRF0_CUCME</name>
<sequence>MSSIEPKLSGLQIEGGDVSGSDFGGLKAESFKGPRIENMVKLNTAEIGPPLTSKNQKEIGPKLSGLQIGGGV</sequence>
<feature type="region of interest" description="Disordered" evidence="1">
    <location>
        <begin position="47"/>
        <end position="72"/>
    </location>
</feature>